<keyword evidence="1" id="KW-0004">4Fe-4S</keyword>
<dbReference type="Pfam" id="PF00037">
    <property type="entry name" value="Fer4"/>
    <property type="match status" value="1"/>
</dbReference>
<organism evidence="6 7">
    <name type="scientific">Dorea longicatena</name>
    <dbReference type="NCBI Taxonomy" id="88431"/>
    <lineage>
        <taxon>Bacteria</taxon>
        <taxon>Bacillati</taxon>
        <taxon>Bacillota</taxon>
        <taxon>Clostridia</taxon>
        <taxon>Lachnospirales</taxon>
        <taxon>Lachnospiraceae</taxon>
        <taxon>Dorea</taxon>
    </lineage>
</organism>
<feature type="domain" description="4Fe-4S ferredoxin-type" evidence="5">
    <location>
        <begin position="46"/>
        <end position="76"/>
    </location>
</feature>
<dbReference type="InterPro" id="IPR017896">
    <property type="entry name" value="4Fe4S_Fe-S-bd"/>
</dbReference>
<feature type="domain" description="4Fe-4S ferredoxin-type" evidence="5">
    <location>
        <begin position="3"/>
        <end position="32"/>
    </location>
</feature>
<keyword evidence="2" id="KW-0479">Metal-binding</keyword>
<feature type="domain" description="4Fe-4S ferredoxin-type" evidence="5">
    <location>
        <begin position="78"/>
        <end position="107"/>
    </location>
</feature>
<dbReference type="InterPro" id="IPR050954">
    <property type="entry name" value="ET_IronSulfur_Cluster-Binding"/>
</dbReference>
<comment type="caution">
    <text evidence="6">The sequence shown here is derived from an EMBL/GenBank/DDBJ whole genome shotgun (WGS) entry which is preliminary data.</text>
</comment>
<reference evidence="6 7" key="1">
    <citation type="journal article" date="2019" name="Nat. Med.">
        <title>A library of human gut bacterial isolates paired with longitudinal multiomics data enables mechanistic microbiome research.</title>
        <authorList>
            <person name="Poyet M."/>
            <person name="Groussin M."/>
            <person name="Gibbons S.M."/>
            <person name="Avila-Pacheco J."/>
            <person name="Jiang X."/>
            <person name="Kearney S.M."/>
            <person name="Perrotta A.R."/>
            <person name="Berdy B."/>
            <person name="Zhao S."/>
            <person name="Lieberman T.D."/>
            <person name="Swanson P.K."/>
            <person name="Smith M."/>
            <person name="Roesemann S."/>
            <person name="Alexander J.E."/>
            <person name="Rich S.A."/>
            <person name="Livny J."/>
            <person name="Vlamakis H."/>
            <person name="Clish C."/>
            <person name="Bullock K."/>
            <person name="Deik A."/>
            <person name="Scott J."/>
            <person name="Pierce K.A."/>
            <person name="Xavier R.J."/>
            <person name="Alm E.J."/>
        </authorList>
    </citation>
    <scope>NUCLEOTIDE SEQUENCE [LARGE SCALE GENOMIC DNA]</scope>
    <source>
        <strain evidence="6 7">BIOML-A7</strain>
    </source>
</reference>
<proteinExistence type="predicted"/>
<dbReference type="Proteomes" id="UP000446719">
    <property type="component" value="Unassembled WGS sequence"/>
</dbReference>
<dbReference type="EMBL" id="WWSB01000001">
    <property type="protein sequence ID" value="MZK16654.1"/>
    <property type="molecule type" value="Genomic_DNA"/>
</dbReference>
<dbReference type="SUPFAM" id="SSF54862">
    <property type="entry name" value="4Fe-4S ferredoxins"/>
    <property type="match status" value="1"/>
</dbReference>
<accession>A0A845KHI0</accession>
<dbReference type="Gene3D" id="3.30.70.20">
    <property type="match status" value="2"/>
</dbReference>
<dbReference type="PANTHER" id="PTHR43177:SF3">
    <property type="entry name" value="PROTEIN NRFC HOMOLOG"/>
    <property type="match status" value="1"/>
</dbReference>
<dbReference type="InterPro" id="IPR017900">
    <property type="entry name" value="4Fe4S_Fe_S_CS"/>
</dbReference>
<dbReference type="PANTHER" id="PTHR43177">
    <property type="entry name" value="PROTEIN NRFC"/>
    <property type="match status" value="1"/>
</dbReference>
<dbReference type="GO" id="GO:0046872">
    <property type="term" value="F:metal ion binding"/>
    <property type="evidence" value="ECO:0007669"/>
    <property type="project" value="UniProtKB-KW"/>
</dbReference>
<keyword evidence="3" id="KW-0408">Iron</keyword>
<dbReference type="GO" id="GO:0051539">
    <property type="term" value="F:4 iron, 4 sulfur cluster binding"/>
    <property type="evidence" value="ECO:0007669"/>
    <property type="project" value="UniProtKB-KW"/>
</dbReference>
<dbReference type="Pfam" id="PF13247">
    <property type="entry name" value="Fer4_11"/>
    <property type="match status" value="1"/>
</dbReference>
<evidence type="ECO:0000256" key="1">
    <source>
        <dbReference type="ARBA" id="ARBA00022485"/>
    </source>
</evidence>
<evidence type="ECO:0000313" key="6">
    <source>
        <dbReference type="EMBL" id="MZK16654.1"/>
    </source>
</evidence>
<dbReference type="PROSITE" id="PS00198">
    <property type="entry name" value="4FE4S_FER_1"/>
    <property type="match status" value="1"/>
</dbReference>
<evidence type="ECO:0000313" key="7">
    <source>
        <dbReference type="Proteomes" id="UP000446719"/>
    </source>
</evidence>
<dbReference type="PROSITE" id="PS51379">
    <property type="entry name" value="4FE4S_FER_2"/>
    <property type="match status" value="3"/>
</dbReference>
<name>A0A845KHI0_9FIRM</name>
<evidence type="ECO:0000259" key="5">
    <source>
        <dbReference type="PROSITE" id="PS51379"/>
    </source>
</evidence>
<evidence type="ECO:0000256" key="4">
    <source>
        <dbReference type="ARBA" id="ARBA00023014"/>
    </source>
</evidence>
<dbReference type="RefSeq" id="WP_161158699.1">
    <property type="nucleotide sequence ID" value="NZ_WWSB01000001.1"/>
</dbReference>
<evidence type="ECO:0000256" key="3">
    <source>
        <dbReference type="ARBA" id="ARBA00023004"/>
    </source>
</evidence>
<gene>
    <name evidence="6" type="ORF">GT565_00670</name>
</gene>
<keyword evidence="4" id="KW-0411">Iron-sulfur</keyword>
<sequence>MSYRLKFDPDKCVGCYACHIACLDAHHDVEDVDAKSHRTVKKVVKNQFEKNICPGCAHCGICIKACPVQSIYKDPKTGFVLTDKEKCIGCHACEKVCPKDVIHFDKDGKMEKCDGCIERIREGREPACVRVCFPGAITLE</sequence>
<protein>
    <submittedName>
        <fullName evidence="6">4Fe-4S dicluster domain-containing protein</fullName>
    </submittedName>
</protein>
<dbReference type="AlphaFoldDB" id="A0A845KHI0"/>
<evidence type="ECO:0000256" key="2">
    <source>
        <dbReference type="ARBA" id="ARBA00022723"/>
    </source>
</evidence>